<dbReference type="Gene3D" id="2.40.160.20">
    <property type="match status" value="1"/>
</dbReference>
<proteinExistence type="predicted"/>
<comment type="caution">
    <text evidence="5">The sequence shown here is derived from an EMBL/GenBank/DDBJ whole genome shotgun (WGS) entry which is preliminary data.</text>
</comment>
<sequence>MKKQFTLIALSAALVAPAFANGFYVGADMGRTKLEVSDDMVGGHRYDDSWALTGGYQFNDHIAAELSYRSLSKLNQQYGSWNINHKLNAVEASAVGTFPLSDKFALFGRVGVVHVKGKSTIRDGSTVEVESDSKNRAMLGMGVRYAITQNVGLRSEYIRYAKMDDVAISTLTFGADYRF</sequence>
<evidence type="ECO:0000259" key="4">
    <source>
        <dbReference type="Pfam" id="PF13505"/>
    </source>
</evidence>
<organism evidence="5 6">
    <name type="scientific">Chitinimonas viridis</name>
    <dbReference type="NCBI Taxonomy" id="664880"/>
    <lineage>
        <taxon>Bacteria</taxon>
        <taxon>Pseudomonadati</taxon>
        <taxon>Pseudomonadota</taxon>
        <taxon>Betaproteobacteria</taxon>
        <taxon>Neisseriales</taxon>
        <taxon>Chitinibacteraceae</taxon>
        <taxon>Chitinimonas</taxon>
    </lineage>
</organism>
<evidence type="ECO:0000256" key="1">
    <source>
        <dbReference type="ARBA" id="ARBA00004442"/>
    </source>
</evidence>
<accession>A0ABT8B7E7</accession>
<dbReference type="RefSeq" id="WP_290333109.1">
    <property type="nucleotide sequence ID" value="NZ_JAUFPU010000010.1"/>
</dbReference>
<protein>
    <submittedName>
        <fullName evidence="5">Porin family protein</fullName>
    </submittedName>
</protein>
<dbReference type="InterPro" id="IPR027385">
    <property type="entry name" value="Beta-barrel_OMP"/>
</dbReference>
<dbReference type="SUPFAM" id="SSF56925">
    <property type="entry name" value="OMPA-like"/>
    <property type="match status" value="1"/>
</dbReference>
<evidence type="ECO:0000256" key="3">
    <source>
        <dbReference type="SAM" id="SignalP"/>
    </source>
</evidence>
<keyword evidence="6" id="KW-1185">Reference proteome</keyword>
<reference evidence="5" key="1">
    <citation type="journal article" date="2014" name="Int. J. Syst. Evol. Microbiol.">
        <title>Complete genome of a new Firmicutes species belonging to the dominant human colonic microbiota ('Ruminococcus bicirculans') reveals two chromosomes and a selective capacity to utilize plant glucans.</title>
        <authorList>
            <consortium name="NISC Comparative Sequencing Program"/>
            <person name="Wegmann U."/>
            <person name="Louis P."/>
            <person name="Goesmann A."/>
            <person name="Henrissat B."/>
            <person name="Duncan S.H."/>
            <person name="Flint H.J."/>
        </authorList>
    </citation>
    <scope>NUCLEOTIDE SEQUENCE</scope>
    <source>
        <strain evidence="5">CECT 7703</strain>
    </source>
</reference>
<evidence type="ECO:0000256" key="2">
    <source>
        <dbReference type="ARBA" id="ARBA00022729"/>
    </source>
</evidence>
<evidence type="ECO:0000313" key="5">
    <source>
        <dbReference type="EMBL" id="MDN3577692.1"/>
    </source>
</evidence>
<dbReference type="InterPro" id="IPR011250">
    <property type="entry name" value="OMP/PagP_B-barrel"/>
</dbReference>
<feature type="chain" id="PRO_5045293477" evidence="3">
    <location>
        <begin position="21"/>
        <end position="179"/>
    </location>
</feature>
<name>A0ABT8B7E7_9NEIS</name>
<dbReference type="Pfam" id="PF13505">
    <property type="entry name" value="OMP_b-brl"/>
    <property type="match status" value="1"/>
</dbReference>
<reference evidence="5" key="2">
    <citation type="submission" date="2023-06" db="EMBL/GenBank/DDBJ databases">
        <authorList>
            <person name="Lucena T."/>
            <person name="Sun Q."/>
        </authorList>
    </citation>
    <scope>NUCLEOTIDE SEQUENCE</scope>
    <source>
        <strain evidence="5">CECT 7703</strain>
    </source>
</reference>
<feature type="signal peptide" evidence="3">
    <location>
        <begin position="1"/>
        <end position="20"/>
    </location>
</feature>
<feature type="domain" description="Outer membrane protein beta-barrel" evidence="4">
    <location>
        <begin position="7"/>
        <end position="179"/>
    </location>
</feature>
<comment type="subcellular location">
    <subcellularLocation>
        <location evidence="1">Cell outer membrane</location>
    </subcellularLocation>
</comment>
<dbReference type="Proteomes" id="UP001180081">
    <property type="component" value="Unassembled WGS sequence"/>
</dbReference>
<dbReference type="EMBL" id="JAUFPU010000010">
    <property type="protein sequence ID" value="MDN3577692.1"/>
    <property type="molecule type" value="Genomic_DNA"/>
</dbReference>
<gene>
    <name evidence="5" type="ORF">QWZ03_13005</name>
</gene>
<evidence type="ECO:0000313" key="6">
    <source>
        <dbReference type="Proteomes" id="UP001180081"/>
    </source>
</evidence>
<keyword evidence="2 3" id="KW-0732">Signal</keyword>